<evidence type="ECO:0000313" key="1">
    <source>
        <dbReference type="EMBL" id="EUA70299.1"/>
    </source>
</evidence>
<dbReference type="PATRIC" id="fig|1299321.3.peg.3129"/>
<dbReference type="AlphaFoldDB" id="X8DPK6"/>
<dbReference type="EMBL" id="JAOJ01000002">
    <property type="protein sequence ID" value="EUA70299.1"/>
    <property type="molecule type" value="Genomic_DNA"/>
</dbReference>
<sequence>MTTINTQRSVGLSLLGENGWQPVGNVTIPANHDVPSVGAVVEVRYLYAAPALVQPVYLGERSDVEPPECVTAQLKFKTA</sequence>
<name>X8DPK6_9MYCO</name>
<organism evidence="1 2">
    <name type="scientific">Mycobacteroides abscessus subsp. bolletii 1513</name>
    <dbReference type="NCBI Taxonomy" id="1299321"/>
    <lineage>
        <taxon>Bacteria</taxon>
        <taxon>Bacillati</taxon>
        <taxon>Actinomycetota</taxon>
        <taxon>Actinomycetes</taxon>
        <taxon>Mycobacteriales</taxon>
        <taxon>Mycobacteriaceae</taxon>
        <taxon>Mycobacteroides</taxon>
        <taxon>Mycobacteroides abscessus</taxon>
    </lineage>
</organism>
<comment type="caution">
    <text evidence="1">The sequence shown here is derived from an EMBL/GenBank/DDBJ whole genome shotgun (WGS) entry which is preliminary data.</text>
</comment>
<accession>X8DPK6</accession>
<reference evidence="1 2" key="1">
    <citation type="submission" date="2013-12" db="EMBL/GenBank/DDBJ databases">
        <authorList>
            <person name="Zelazny A."/>
            <person name="Olivier K."/>
            <person name="Holland S."/>
            <person name="Lenaerts A."/>
            <person name="Ordway D."/>
            <person name="DeGroote M.A."/>
            <person name="Parker T."/>
            <person name="Sizemore C."/>
            <person name="Tallon L.J."/>
            <person name="Sadzewicz L.K."/>
            <person name="Sengamalay N."/>
            <person name="Fraser C.M."/>
            <person name="Hine E."/>
            <person name="Shefchek K.A."/>
            <person name="Das S.P."/>
            <person name="Tettelin H."/>
        </authorList>
    </citation>
    <scope>NUCLEOTIDE SEQUENCE [LARGE SCALE GENOMIC DNA]</scope>
    <source>
        <strain evidence="1 2">1513</strain>
    </source>
</reference>
<gene>
    <name evidence="1" type="ORF">I540_3259</name>
</gene>
<protein>
    <submittedName>
        <fullName evidence="1">ATP-dependent DNA ligase domain protein</fullName>
    </submittedName>
</protein>
<evidence type="ECO:0000313" key="2">
    <source>
        <dbReference type="Proteomes" id="UP000023351"/>
    </source>
</evidence>
<proteinExistence type="predicted"/>
<keyword evidence="1" id="KW-0436">Ligase</keyword>
<dbReference type="Proteomes" id="UP000023351">
    <property type="component" value="Unassembled WGS sequence"/>
</dbReference>
<dbReference type="GO" id="GO:0016874">
    <property type="term" value="F:ligase activity"/>
    <property type="evidence" value="ECO:0007669"/>
    <property type="project" value="UniProtKB-KW"/>
</dbReference>